<evidence type="ECO:0000256" key="2">
    <source>
        <dbReference type="ARBA" id="ARBA00022771"/>
    </source>
</evidence>
<dbReference type="CDD" id="cd04481">
    <property type="entry name" value="RPA1_DBD_B_like"/>
    <property type="match status" value="1"/>
</dbReference>
<feature type="domain" description="SWIM-type" evidence="6">
    <location>
        <begin position="821"/>
        <end position="853"/>
    </location>
</feature>
<dbReference type="CDD" id="cd04480">
    <property type="entry name" value="RPA1_DBD_A_like"/>
    <property type="match status" value="1"/>
</dbReference>
<dbReference type="AlphaFoldDB" id="Q9C608"/>
<keyword evidence="2 4" id="KW-0863">Zinc-finger</keyword>
<dbReference type="EMBL" id="AC084221">
    <property type="protein sequence ID" value="AAG50520.1"/>
    <property type="molecule type" value="Genomic_DNA"/>
</dbReference>
<reference key="1">
    <citation type="journal article" date="2000" name="Nature">
        <title>Sequence and analysis of chromosome 1 of the plant Arabidopsis thaliana.</title>
        <authorList>
            <person name="Theologis A."/>
            <person name="Ecker J.R."/>
            <person name="Palm C.J."/>
            <person name="Federspiel N.A."/>
            <person name="Kaul S."/>
            <person name="White O."/>
            <person name="Alonso J."/>
            <person name="Altafi H."/>
            <person name="Araujo R."/>
            <person name="Bowman C.L."/>
            <person name="Brooks S.Y."/>
            <person name="Buehler E."/>
            <person name="Chan A."/>
            <person name="Chao Q."/>
            <person name="Chen H."/>
            <person name="Cheuk R.F."/>
            <person name="Chin C.W."/>
            <person name="Chung M.K."/>
            <person name="Conn L."/>
            <person name="Conway A.B."/>
            <person name="Conway A.R."/>
            <person name="Creasy T.H."/>
            <person name="Dewar K."/>
            <person name="Dunn P."/>
            <person name="Etgu P."/>
            <person name="Feldblyum T.V."/>
            <person name="Feng J."/>
            <person name="Fong B."/>
            <person name="Fujii C.Y."/>
            <person name="Gill J.E."/>
            <person name="Goldsmith A.D."/>
            <person name="Haas B."/>
            <person name="Hansen N.F."/>
            <person name="Hughes B."/>
            <person name="Huizar L."/>
            <person name="Hunter J.L."/>
            <person name="Jenkins J."/>
            <person name="Johnson-Hopson C."/>
            <person name="Khan S."/>
            <person name="Khaykin E."/>
            <person name="Kim C.J."/>
            <person name="Koo H.L."/>
            <person name="Kremenetskaia I."/>
            <person name="Kurtz D.B."/>
            <person name="Kwan A."/>
            <person name="Lam B."/>
            <person name="Langin-Hooper S."/>
            <person name="Lee A."/>
            <person name="Lee J.M."/>
            <person name="Lenz C.A."/>
            <person name="Li J.H."/>
            <person name="Li Y."/>
            <person name="Lin X."/>
            <person name="Liu S.X."/>
            <person name="Liu Z.A."/>
            <person name="Luros J.S."/>
            <person name="Maiti R."/>
            <person name="Marziali A."/>
            <person name="Militscher J."/>
            <person name="Miranda M."/>
            <person name="Nguyen M."/>
            <person name="Nierman W.C."/>
            <person name="Osborne B.I."/>
            <person name="Pai G."/>
            <person name="Peterson J."/>
            <person name="Pham P.K."/>
            <person name="Rizzo M."/>
            <person name="Rooney T."/>
            <person name="Rowley D."/>
            <person name="Sakano H."/>
            <person name="Salzberg S.L."/>
            <person name="Schwartz J.R."/>
            <person name="Shinn P."/>
            <person name="Southwick A.M."/>
            <person name="Sun H."/>
            <person name="Tallon L.J."/>
            <person name="Tambunga G."/>
            <person name="Toriumi M.J."/>
            <person name="Town C.D."/>
            <person name="Utterback T."/>
            <person name="Van Aken S."/>
            <person name="Vaysberg M."/>
            <person name="Vysotskaia V.S."/>
            <person name="Walker M."/>
            <person name="Wu D."/>
            <person name="Yu G."/>
            <person name="Fraser C.M."/>
            <person name="Venter J.C."/>
            <person name="Davis R.W."/>
        </authorList>
    </citation>
    <scope>NUCLEOTIDE SEQUENCE [LARGE SCALE GENOMIC DNA]</scope>
    <source>
        <strain>cv. Columbia</strain>
    </source>
</reference>
<dbReference type="PROSITE" id="PS50966">
    <property type="entry name" value="ZF_SWIM"/>
    <property type="match status" value="1"/>
</dbReference>
<evidence type="ECO:0000256" key="1">
    <source>
        <dbReference type="ARBA" id="ARBA00022723"/>
    </source>
</evidence>
<dbReference type="GO" id="GO:0008270">
    <property type="term" value="F:zinc ion binding"/>
    <property type="evidence" value="ECO:0007669"/>
    <property type="project" value="UniProtKB-KW"/>
</dbReference>
<accession>Q9C608</accession>
<evidence type="ECO:0000259" key="6">
    <source>
        <dbReference type="PROSITE" id="PS50966"/>
    </source>
</evidence>
<evidence type="ECO:0000256" key="4">
    <source>
        <dbReference type="PROSITE-ProRule" id="PRU00325"/>
    </source>
</evidence>
<dbReference type="PIR" id="E86386">
    <property type="entry name" value="E86386"/>
</dbReference>
<reference evidence="7" key="2">
    <citation type="submission" date="2001-01" db="EMBL/GenBank/DDBJ databases">
        <title>Arabidopsis thaliana chromosome 1 BAC F14G11 genomic sequence.</title>
        <authorList>
            <person name="Lin X."/>
            <person name="Kaul S."/>
            <person name="Town C.D."/>
            <person name="Benito M."/>
            <person name="Creasy T.H."/>
            <person name="Haas B.J."/>
            <person name="Wu D."/>
            <person name="Maiti R."/>
            <person name="Ronning C.M."/>
            <person name="Koo H."/>
            <person name="Fujii C.Y."/>
            <person name="Utterback T.R."/>
            <person name="Barnstead M.E."/>
            <person name="Bowman C.L."/>
            <person name="White O."/>
            <person name="Nierman W.C."/>
            <person name="Fraser C.M."/>
        </authorList>
    </citation>
    <scope>NUCLEOTIDE SEQUENCE</scope>
</reference>
<dbReference type="PANTHER" id="PTHR31973">
    <property type="entry name" value="POLYPROTEIN, PUTATIVE-RELATED"/>
    <property type="match status" value="1"/>
</dbReference>
<sequence>MDIPVFTMVGEWKCKEGEWKFEPEEGIFGRYVRVQETMTYTDFVRTLREAFSLKSTEINPIISYWMPGEMSVLIDTKRPPVYIDSQMGLETFFLVRGGYLSLNLFVSFNNTVKAFGNTVSRSHGEVSESDRVFDSATNVDENNEDAEEQADVEDDTTEEDELEEGNEDDDGCDDYLGVDGSIGGSTLYPTTDGSEGIGEEYDYNKWNDVIVEEYVQGNLEEDVSLTQQTAQHPGKFSRLLETCTYTGVSVPGGDTGEFSRLLETCTYTGLSVPGEETISQLGYGTRCEGQRDSNLICIDEVTGDEVIEGIGASSTGTQNDNGVVTAAEAYQVYNEFPKLHGGELANLGNDVAPVFDDLLNFRADETQVEISTTGETLFVGSVFKNRKVLQQTMSLQAIKQCFCFKQPKSCPKTLKMVCVDETCPWQLTARVVKDSESFKITSYATTHTCNIDSRKYYNKHANYKLLGEVVRSRYSSTQGGPRAVDLPQLLLKDLNVRISYSTAWRAKEVAVENVRGDEIANYRFLPTYLYLLQLANPGTITHLHYTPEDDGKQRFKYVFVSLGASIKGLIYMRKVVVVDGTQLVGPYKGCLLIACAQDGNFQIFPIAFGVVDGETDASWAWFFEKLAEIVPDSDDLMIVSDRHSSIYKGLSVVYPRAHHGACAVHLERNLSTYYGKFGVSALFFSAAKAYRVRDFEKYFELLREKSAKCAKYLEDIGFEHWTRAHCRGERYNIMSSNNSESMNHVLTKAKTYPIVYMIEFIRDVLMRWFASRRKKVARCKSSVTPEVDERFLQELPASGKYAVKMSGPWSYQVTSKSGEHFHVVLDQCTCTCLRYTKLRIPCEHALAAAIEHGIDPKSCVGWWYGLQTFSDSFQEPILPIADPKDVVIPQHIVDLILIPPYSRRPPGRPLSKRIPSRGENRGFHTVSELCPLITGWRIYVFVVRVFKKVISPNVFELGLILADYENNRIEATVDRRLAPFYEDRFVENEWKTITSFLVRKSTDLVRATKHEYGILFMDRTVVVHAPPRSPPVPDFDFTPFDYILDKSAYKNVLVDVIGALVDVGALTTDYYGLKLSFNLGKGNFVVALSFWRLTELSNPKLESHGAISKVVANPDREEVADISMVVF</sequence>
<feature type="compositionally biased region" description="Acidic residues" evidence="5">
    <location>
        <begin position="141"/>
        <end position="173"/>
    </location>
</feature>
<keyword evidence="3" id="KW-0862">Zinc</keyword>
<dbReference type="Pfam" id="PF04434">
    <property type="entry name" value="SWIM"/>
    <property type="match status" value="1"/>
</dbReference>
<dbReference type="Pfam" id="PF02721">
    <property type="entry name" value="DUF223"/>
    <property type="match status" value="1"/>
</dbReference>
<dbReference type="Pfam" id="PF10551">
    <property type="entry name" value="MULE"/>
    <property type="match status" value="1"/>
</dbReference>
<dbReference type="InterPro" id="IPR018289">
    <property type="entry name" value="MULE_transposase_dom"/>
</dbReference>
<dbReference type="InterPro" id="IPR006564">
    <property type="entry name" value="Znf_PMZ"/>
</dbReference>
<evidence type="ECO:0000313" key="7">
    <source>
        <dbReference type="EMBL" id="AAG50520.1"/>
    </source>
</evidence>
<dbReference type="Gene3D" id="2.40.50.140">
    <property type="entry name" value="Nucleic acid-binding proteins"/>
    <property type="match status" value="1"/>
</dbReference>
<dbReference type="SUPFAM" id="SSF50249">
    <property type="entry name" value="Nucleic acid-binding proteins"/>
    <property type="match status" value="1"/>
</dbReference>
<dbReference type="SMART" id="SM00575">
    <property type="entry name" value="ZnF_PMZ"/>
    <property type="match status" value="1"/>
</dbReference>
<feature type="region of interest" description="Disordered" evidence="5">
    <location>
        <begin position="126"/>
        <end position="173"/>
    </location>
</feature>
<evidence type="ECO:0000256" key="5">
    <source>
        <dbReference type="SAM" id="MobiDB-lite"/>
    </source>
</evidence>
<dbReference type="InterPro" id="IPR007527">
    <property type="entry name" value="Znf_SWIM"/>
</dbReference>
<protein>
    <submittedName>
        <fullName evidence="7">Mutator-like transposase, putative</fullName>
    </submittedName>
</protein>
<proteinExistence type="predicted"/>
<dbReference type="PANTHER" id="PTHR31973:SF187">
    <property type="entry name" value="MUTATOR TRANSPOSASE MUDRA PROTEIN"/>
    <property type="match status" value="1"/>
</dbReference>
<name>Q9C608_ARATH</name>
<gene>
    <name evidence="7" type="primary">F14G11.3</name>
</gene>
<dbReference type="InterPro" id="IPR003871">
    <property type="entry name" value="RFA1B/D_OB_1st"/>
</dbReference>
<organism evidence="7">
    <name type="scientific">Arabidopsis thaliana</name>
    <name type="common">Mouse-ear cress</name>
    <dbReference type="NCBI Taxonomy" id="3702"/>
    <lineage>
        <taxon>Eukaryota</taxon>
        <taxon>Viridiplantae</taxon>
        <taxon>Streptophyta</taxon>
        <taxon>Embryophyta</taxon>
        <taxon>Tracheophyta</taxon>
        <taxon>Spermatophyta</taxon>
        <taxon>Magnoliopsida</taxon>
        <taxon>eudicotyledons</taxon>
        <taxon>Gunneridae</taxon>
        <taxon>Pentapetalae</taxon>
        <taxon>rosids</taxon>
        <taxon>malvids</taxon>
        <taxon>Brassicales</taxon>
        <taxon>Brassicaceae</taxon>
        <taxon>Camelineae</taxon>
        <taxon>Arabidopsis</taxon>
    </lineage>
</organism>
<dbReference type="InterPro" id="IPR012340">
    <property type="entry name" value="NA-bd_OB-fold"/>
</dbReference>
<evidence type="ECO:0000256" key="3">
    <source>
        <dbReference type="ARBA" id="ARBA00022833"/>
    </source>
</evidence>
<keyword evidence="1" id="KW-0479">Metal-binding</keyword>